<evidence type="ECO:0000256" key="8">
    <source>
        <dbReference type="ARBA" id="ARBA00022630"/>
    </source>
</evidence>
<dbReference type="InterPro" id="IPR011009">
    <property type="entry name" value="Kinase-like_dom_sf"/>
</dbReference>
<reference evidence="24" key="1">
    <citation type="journal article" date="2016" name="Proc. Natl. Acad. Sci. U.S.A.">
        <title>Functional and topological diversity of LOV domain photoreceptors.</title>
        <authorList>
            <person name="Glantz S.T."/>
            <person name="Carpenter E.J."/>
            <person name="Melkonian M."/>
            <person name="Gardner K.H."/>
            <person name="Boyden E.S."/>
            <person name="Wong G.K."/>
            <person name="Chow B.Y."/>
        </authorList>
    </citation>
    <scope>NUCLEOTIDE SEQUENCE</scope>
    <source>
        <strain evidence="24">CKKR_2005151</strain>
    </source>
</reference>
<evidence type="ECO:0000256" key="14">
    <source>
        <dbReference type="ARBA" id="ARBA00022840"/>
    </source>
</evidence>
<evidence type="ECO:0000259" key="23">
    <source>
        <dbReference type="PROSITE" id="PS50113"/>
    </source>
</evidence>
<evidence type="ECO:0000256" key="3">
    <source>
        <dbReference type="ARBA" id="ARBA00009903"/>
    </source>
</evidence>
<dbReference type="GO" id="GO:0009902">
    <property type="term" value="P:chloroplast relocation"/>
    <property type="evidence" value="ECO:0007669"/>
    <property type="project" value="UniProtKB-ARBA"/>
</dbReference>
<dbReference type="SMART" id="SM00091">
    <property type="entry name" value="PAS"/>
    <property type="match status" value="2"/>
</dbReference>
<feature type="compositionally biased region" description="Low complexity" evidence="20">
    <location>
        <begin position="405"/>
        <end position="419"/>
    </location>
</feature>
<evidence type="ECO:0000256" key="11">
    <source>
        <dbReference type="ARBA" id="ARBA00022737"/>
    </source>
</evidence>
<feature type="compositionally biased region" description="Polar residues" evidence="20">
    <location>
        <begin position="1"/>
        <end position="16"/>
    </location>
</feature>
<dbReference type="SMART" id="SM00220">
    <property type="entry name" value="S_TKc"/>
    <property type="match status" value="1"/>
</dbReference>
<feature type="domain" description="PAC" evidence="23">
    <location>
        <begin position="260"/>
        <end position="314"/>
    </location>
</feature>
<evidence type="ECO:0000256" key="10">
    <source>
        <dbReference type="ARBA" id="ARBA00022679"/>
    </source>
</evidence>
<evidence type="ECO:0000256" key="15">
    <source>
        <dbReference type="ARBA" id="ARBA00022991"/>
    </source>
</evidence>
<dbReference type="GO" id="GO:0004674">
    <property type="term" value="F:protein serine/threonine kinase activity"/>
    <property type="evidence" value="ECO:0007669"/>
    <property type="project" value="UniProtKB-KW"/>
</dbReference>
<dbReference type="PANTHER" id="PTHR45637">
    <property type="entry name" value="FLIPPASE KINASE 1-RELATED"/>
    <property type="match status" value="1"/>
</dbReference>
<dbReference type="GO" id="GO:0009882">
    <property type="term" value="F:blue light photoreceptor activity"/>
    <property type="evidence" value="ECO:0007669"/>
    <property type="project" value="UniProtKB-ARBA"/>
</dbReference>
<dbReference type="InterPro" id="IPR001610">
    <property type="entry name" value="PAC"/>
</dbReference>
<dbReference type="PROSITE" id="PS50112">
    <property type="entry name" value="PAS"/>
    <property type="match status" value="2"/>
</dbReference>
<dbReference type="AlphaFoldDB" id="A0A126WVQ9"/>
<proteinExistence type="evidence at transcript level"/>
<dbReference type="CDD" id="cd00130">
    <property type="entry name" value="PAS"/>
    <property type="match status" value="2"/>
</dbReference>
<feature type="domain" description="Protein kinase" evidence="21">
    <location>
        <begin position="657"/>
        <end position="943"/>
    </location>
</feature>
<evidence type="ECO:0000313" key="24">
    <source>
        <dbReference type="EMBL" id="AML76629.1"/>
    </source>
</evidence>
<evidence type="ECO:0000256" key="7">
    <source>
        <dbReference type="ARBA" id="ARBA00022606"/>
    </source>
</evidence>
<feature type="region of interest" description="Disordered" evidence="20">
    <location>
        <begin position="1"/>
        <end position="22"/>
    </location>
</feature>
<dbReference type="InterPro" id="IPR008271">
    <property type="entry name" value="Ser/Thr_kinase_AS"/>
</dbReference>
<evidence type="ECO:0000256" key="2">
    <source>
        <dbReference type="ARBA" id="ARBA00004202"/>
    </source>
</evidence>
<evidence type="ECO:0000259" key="21">
    <source>
        <dbReference type="PROSITE" id="PS50011"/>
    </source>
</evidence>
<dbReference type="Pfam" id="PF13426">
    <property type="entry name" value="PAS_9"/>
    <property type="match status" value="2"/>
</dbReference>
<dbReference type="PROSITE" id="PS50113">
    <property type="entry name" value="PAC"/>
    <property type="match status" value="2"/>
</dbReference>
<keyword evidence="15" id="KW-0157">Chromophore</keyword>
<evidence type="ECO:0000256" key="20">
    <source>
        <dbReference type="SAM" id="MobiDB-lite"/>
    </source>
</evidence>
<evidence type="ECO:0000256" key="13">
    <source>
        <dbReference type="ARBA" id="ARBA00022777"/>
    </source>
</evidence>
<keyword evidence="11" id="KW-0677">Repeat</keyword>
<evidence type="ECO:0000256" key="4">
    <source>
        <dbReference type="ARBA" id="ARBA00012513"/>
    </source>
</evidence>
<dbReference type="NCBIfam" id="TIGR00229">
    <property type="entry name" value="sensory_box"/>
    <property type="match status" value="2"/>
</dbReference>
<feature type="binding site" evidence="19">
    <location>
        <position position="686"/>
    </location>
    <ligand>
        <name>ATP</name>
        <dbReference type="ChEBI" id="CHEBI:30616"/>
    </ligand>
</feature>
<dbReference type="InterPro" id="IPR000014">
    <property type="entry name" value="PAS"/>
</dbReference>
<feature type="domain" description="PAC" evidence="23">
    <location>
        <begin position="530"/>
        <end position="584"/>
    </location>
</feature>
<comment type="cofactor">
    <cofactor evidence="1">
        <name>FMN</name>
        <dbReference type="ChEBI" id="CHEBI:58210"/>
    </cofactor>
</comment>
<dbReference type="EC" id="2.7.11.1" evidence="4"/>
<evidence type="ECO:0000256" key="5">
    <source>
        <dbReference type="ARBA" id="ARBA00022527"/>
    </source>
</evidence>
<dbReference type="GO" id="GO:0005524">
    <property type="term" value="F:ATP binding"/>
    <property type="evidence" value="ECO:0007669"/>
    <property type="project" value="UniProtKB-UniRule"/>
</dbReference>
<keyword evidence="9" id="KW-0288">FMN</keyword>
<dbReference type="FunFam" id="1.10.510.10:FF:000265">
    <property type="entry name" value="Putative LOV domain-containing protein"/>
    <property type="match status" value="1"/>
</dbReference>
<dbReference type="GO" id="GO:0042802">
    <property type="term" value="F:identical protein binding"/>
    <property type="evidence" value="ECO:0007669"/>
    <property type="project" value="UniProtKB-ARBA"/>
</dbReference>
<dbReference type="InterPro" id="IPR017441">
    <property type="entry name" value="Protein_kinase_ATP_BS"/>
</dbReference>
<keyword evidence="6" id="KW-0600">Photoreceptor protein</keyword>
<feature type="region of interest" description="Disordered" evidence="20">
    <location>
        <begin position="376"/>
        <end position="423"/>
    </location>
</feature>
<dbReference type="PROSITE" id="PS00107">
    <property type="entry name" value="PROTEIN_KINASE_ATP"/>
    <property type="match status" value="1"/>
</dbReference>
<dbReference type="CDD" id="cd05574">
    <property type="entry name" value="STKc_phototropin_like"/>
    <property type="match status" value="1"/>
</dbReference>
<sequence>MENGANKFTNTTSPTISKDRHEDIIDQRRSIEVFQPAGSAYVGQSSSNSTEHADIRAQVIVEQGASSSSTSTSWEQANKNKWMAFESTKVVGNPEIITCTNDTVADTNRATNEVEDNSKLDNTSSIGQQQLLAKDSIAERSAEWGQGSFQFSYGDGDRSKKSLSERFAPDSTRTSEESNYGTFPRVSQELKDALATLQQTFVVSDATKPDCPIMYASSGFFTMTGYSSKEIIGRNCRFLQGQDTDRNEVEKIRNAVKTSSSYCGRLLNYKKDGTAFWNLLTVTPIKDKNGKAIKFIGMQVEVSKYTEGVNDKALRPNGLPKSLIRYDARQKEKALVSITEVVQTIKHPPPRSHQNNSEGATAAADNLILHEEDHGRQTPQFNSNSIGGGDLSYHEPDKKSRKSGRTSLLGLKGRSLSSAGRHDQQPVVLEPEVLMTKDLVRSDSWGDAEREKDIRQGFDLATTLERIEKNFVITDPRIPDNPIIFASDSFLELTEFTREEILGRNCRFLQGPETDQATVSKIRDAIREQREITVQLINYTKSGKKFWNLFHLQPMRDQKGELQYFIGVQLDGSDHLEPLRSRLSERTEQKSAKLVKATAENVDGAVRELPDANLRPEDLWAIHSQPVFPRPHKKNSSSWIAIQKITASGEKIGLHHFKPIRPLGAGDTGSVHLVELKETGELFAMKAMEKSIMLNRNKVHRACIEREIISLLDHPFLPTLYTSFQTPTHVCLITDFCPGGELFALLDKQPMKIFKEDSARFYAAEVVIGLEYLHCLGIIYRDLKPENVLLQKDGHIVLTDFDLSFMTSCKPQIIKQLLPKNRRSRSQPPPIFVAEPSTQSNSFVGTEEYIAPEIITGAGHTSAIDWWALGIFLYEMIYGRTPFRGKNRQKTFSNILHKDLTFPSSIPASLAARQLMNALLNRDPDIRIGSSSGANEIKQHPFFRGINWPLIRCMNPPQLDSPNQLIGKDPKAKDVQWEDEGVLVHSMELF</sequence>
<dbReference type="SUPFAM" id="SSF55785">
    <property type="entry name" value="PYP-like sensor domain (PAS domain)"/>
    <property type="match status" value="2"/>
</dbReference>
<keyword evidence="13" id="KW-0418">Kinase</keyword>
<evidence type="ECO:0000256" key="6">
    <source>
        <dbReference type="ARBA" id="ARBA00022543"/>
    </source>
</evidence>
<dbReference type="FunFam" id="3.30.200.20:FF:000133">
    <property type="entry name" value="LOV domain-containing protein"/>
    <property type="match status" value="1"/>
</dbReference>
<keyword evidence="5" id="KW-0723">Serine/threonine-protein kinase</keyword>
<comment type="similarity">
    <text evidence="3">Belongs to the protein kinase superfamily. AGC Ser/Thr protein kinase family.</text>
</comment>
<accession>A0A126WVQ9</accession>
<comment type="catalytic activity">
    <reaction evidence="17">
        <text>L-threonyl-[protein] + ATP = O-phospho-L-threonyl-[protein] + ADP + H(+)</text>
        <dbReference type="Rhea" id="RHEA:46608"/>
        <dbReference type="Rhea" id="RHEA-COMP:11060"/>
        <dbReference type="Rhea" id="RHEA-COMP:11605"/>
        <dbReference type="ChEBI" id="CHEBI:15378"/>
        <dbReference type="ChEBI" id="CHEBI:30013"/>
        <dbReference type="ChEBI" id="CHEBI:30616"/>
        <dbReference type="ChEBI" id="CHEBI:61977"/>
        <dbReference type="ChEBI" id="CHEBI:456216"/>
        <dbReference type="EC" id="2.7.11.1"/>
    </reaction>
</comment>
<evidence type="ECO:0000259" key="22">
    <source>
        <dbReference type="PROSITE" id="PS50112"/>
    </source>
</evidence>
<dbReference type="EMBL" id="KU698492">
    <property type="protein sequence ID" value="AML76629.1"/>
    <property type="molecule type" value="mRNA"/>
</dbReference>
<feature type="domain" description="PAS" evidence="22">
    <location>
        <begin position="186"/>
        <end position="259"/>
    </location>
</feature>
<dbReference type="FunFam" id="3.30.450.20:FF:000002">
    <property type="entry name" value="LOV domain-containing protein"/>
    <property type="match status" value="1"/>
</dbReference>
<dbReference type="Gene3D" id="1.10.510.10">
    <property type="entry name" value="Transferase(Phosphotransferase) domain 1"/>
    <property type="match status" value="1"/>
</dbReference>
<keyword evidence="14 19" id="KW-0067">ATP-binding</keyword>
<dbReference type="GO" id="GO:0007623">
    <property type="term" value="P:circadian rhythm"/>
    <property type="evidence" value="ECO:0007669"/>
    <property type="project" value="UniProtKB-ARBA"/>
</dbReference>
<name>A0A126WVQ9_9MAGN</name>
<keyword evidence="16" id="KW-0675">Receptor</keyword>
<evidence type="ECO:0000256" key="9">
    <source>
        <dbReference type="ARBA" id="ARBA00022643"/>
    </source>
</evidence>
<dbReference type="InterPro" id="IPR000700">
    <property type="entry name" value="PAS-assoc_C"/>
</dbReference>
<evidence type="ECO:0000256" key="17">
    <source>
        <dbReference type="ARBA" id="ARBA00047899"/>
    </source>
</evidence>
<keyword evidence="8" id="KW-0285">Flavoprotein</keyword>
<comment type="catalytic activity">
    <reaction evidence="18">
        <text>L-seryl-[protein] + ATP = O-phospho-L-seryl-[protein] + ADP + H(+)</text>
        <dbReference type="Rhea" id="RHEA:17989"/>
        <dbReference type="Rhea" id="RHEA-COMP:9863"/>
        <dbReference type="Rhea" id="RHEA-COMP:11604"/>
        <dbReference type="ChEBI" id="CHEBI:15378"/>
        <dbReference type="ChEBI" id="CHEBI:29999"/>
        <dbReference type="ChEBI" id="CHEBI:30616"/>
        <dbReference type="ChEBI" id="CHEBI:83421"/>
        <dbReference type="ChEBI" id="CHEBI:456216"/>
        <dbReference type="EC" id="2.7.11.1"/>
    </reaction>
</comment>
<evidence type="ECO:0000256" key="16">
    <source>
        <dbReference type="ARBA" id="ARBA00023170"/>
    </source>
</evidence>
<evidence type="ECO:0000256" key="18">
    <source>
        <dbReference type="ARBA" id="ARBA00048679"/>
    </source>
</evidence>
<evidence type="ECO:0000256" key="19">
    <source>
        <dbReference type="PROSITE-ProRule" id="PRU10141"/>
    </source>
</evidence>
<dbReference type="InterPro" id="IPR000719">
    <property type="entry name" value="Prot_kinase_dom"/>
</dbReference>
<feature type="region of interest" description="Disordered" evidence="20">
    <location>
        <begin position="154"/>
        <end position="182"/>
    </location>
</feature>
<keyword evidence="10" id="KW-0808">Transferase</keyword>
<feature type="compositionally biased region" description="Basic and acidic residues" evidence="20">
    <location>
        <begin position="155"/>
        <end position="176"/>
    </location>
</feature>
<protein>
    <recommendedName>
        <fullName evidence="4">non-specific serine/threonine protein kinase</fullName>
        <ecNumber evidence="4">2.7.11.1</ecNumber>
    </recommendedName>
</protein>
<keyword evidence="7" id="KW-0716">Sensory transduction</keyword>
<feature type="domain" description="PAS" evidence="22">
    <location>
        <begin position="460"/>
        <end position="529"/>
    </location>
</feature>
<dbReference type="GO" id="GO:0005886">
    <property type="term" value="C:plasma membrane"/>
    <property type="evidence" value="ECO:0007669"/>
    <property type="project" value="UniProtKB-SubCell"/>
</dbReference>
<dbReference type="Pfam" id="PF00069">
    <property type="entry name" value="Pkinase"/>
    <property type="match status" value="1"/>
</dbReference>
<dbReference type="PROSITE" id="PS00108">
    <property type="entry name" value="PROTEIN_KINASE_ST"/>
    <property type="match status" value="1"/>
</dbReference>
<evidence type="ECO:0000256" key="12">
    <source>
        <dbReference type="ARBA" id="ARBA00022741"/>
    </source>
</evidence>
<comment type="subcellular location">
    <subcellularLocation>
        <location evidence="2">Cell membrane</location>
        <topology evidence="2">Peripheral membrane protein</topology>
    </subcellularLocation>
</comment>
<dbReference type="PROSITE" id="PS50011">
    <property type="entry name" value="PROTEIN_KINASE_DOM"/>
    <property type="match status" value="1"/>
</dbReference>
<dbReference type="InterPro" id="IPR035965">
    <property type="entry name" value="PAS-like_dom_sf"/>
</dbReference>
<dbReference type="FunFam" id="3.30.450.20:FF:000036">
    <property type="entry name" value="Putative LOV domain-containing protein"/>
    <property type="match status" value="1"/>
</dbReference>
<dbReference type="SUPFAM" id="SSF56112">
    <property type="entry name" value="Protein kinase-like (PK-like)"/>
    <property type="match status" value="1"/>
</dbReference>
<evidence type="ECO:0000256" key="1">
    <source>
        <dbReference type="ARBA" id="ARBA00001917"/>
    </source>
</evidence>
<organism evidence="24">
    <name type="scientific">Astilbe chinensis</name>
    <dbReference type="NCBI Taxonomy" id="268493"/>
    <lineage>
        <taxon>Eukaryota</taxon>
        <taxon>Viridiplantae</taxon>
        <taxon>Streptophyta</taxon>
        <taxon>Embryophyta</taxon>
        <taxon>Tracheophyta</taxon>
        <taxon>Spermatophyta</taxon>
        <taxon>Magnoliopsida</taxon>
        <taxon>eudicotyledons</taxon>
        <taxon>Gunneridae</taxon>
        <taxon>Pentapetalae</taxon>
        <taxon>Saxifragales</taxon>
        <taxon>Saxifragaceae</taxon>
        <taxon>Astilbeae</taxon>
        <taxon>Astilbe</taxon>
    </lineage>
</organism>
<dbReference type="GO" id="GO:0010181">
    <property type="term" value="F:FMN binding"/>
    <property type="evidence" value="ECO:0007669"/>
    <property type="project" value="UniProtKB-ARBA"/>
</dbReference>
<dbReference type="SMART" id="SM00086">
    <property type="entry name" value="PAC"/>
    <property type="match status" value="2"/>
</dbReference>
<keyword evidence="12 19" id="KW-0547">Nucleotide-binding</keyword>
<dbReference type="GO" id="GO:0009638">
    <property type="term" value="P:phototropism"/>
    <property type="evidence" value="ECO:0007669"/>
    <property type="project" value="UniProtKB-ARBA"/>
</dbReference>
<dbReference type="Gene3D" id="3.30.450.20">
    <property type="entry name" value="PAS domain"/>
    <property type="match status" value="2"/>
</dbReference>
<dbReference type="Gene3D" id="3.30.200.20">
    <property type="entry name" value="Phosphorylase Kinase, domain 1"/>
    <property type="match status" value="1"/>
</dbReference>